<feature type="domain" description="Solute-binding protein family 5" evidence="4">
    <location>
        <begin position="98"/>
        <end position="454"/>
    </location>
</feature>
<comment type="subcellular location">
    <subcellularLocation>
        <location evidence="1">Periplasm</location>
    </subcellularLocation>
</comment>
<dbReference type="RefSeq" id="WP_198883412.1">
    <property type="nucleotide sequence ID" value="NZ_JAEKJA010000017.1"/>
</dbReference>
<feature type="transmembrane region" description="Helical" evidence="3">
    <location>
        <begin position="32"/>
        <end position="53"/>
    </location>
</feature>
<dbReference type="InterPro" id="IPR000914">
    <property type="entry name" value="SBP_5_dom"/>
</dbReference>
<dbReference type="GO" id="GO:1904680">
    <property type="term" value="F:peptide transmembrane transporter activity"/>
    <property type="evidence" value="ECO:0007669"/>
    <property type="project" value="TreeGrafter"/>
</dbReference>
<comment type="similarity">
    <text evidence="2">Belongs to the bacterial solute-binding protein 5 family.</text>
</comment>
<dbReference type="Proteomes" id="UP000609531">
    <property type="component" value="Unassembled WGS sequence"/>
</dbReference>
<dbReference type="EMBL" id="JAEKJA010000017">
    <property type="protein sequence ID" value="MBJ3777505.1"/>
    <property type="molecule type" value="Genomic_DNA"/>
</dbReference>
<sequence length="534" mass="57810">MGANRHAIYEEEWMAYVLEVNSSRNRKSWKDFISLVAIPAVVALCLGSTGGAAQANELTIGVPNAIPCLDPACNNSQYERSVKSQLHLALTSVNQDEQLVPQLATSWENPAPTEWVFTLRDGVTFENGTPITAETVKANFDRYRDRSATAKIAGSWLADIQSSVASIEAIDDSTVKFTLTRPWTEFAARLASLPIIDLTWVAEGNDATKGANASGPYRLVSFDPTSAIVLEANPAYYGEPPAYSKVTYRVLTSPAARLTAAQAHEVDVVLALDPQDLAALKGDSALKVGAVESSRNYFIWYNTSRPPFDNQDIRLALNYAVNKAAITGSLMDGMTSPSKGQVLNEPYPGFNTDLKPFSFDKAKAKELLASGGQPNGFKMTLSYPSGAYPGIDLIVQAVAAQLGDVGVNVDLQPMTLANWVSMLQGDASKATDATVAALAPADTQDVGMLKFFASSYTMNKSIDPKYDELFAALLKAETQEEHAKIVKELTQRQHDNAQLLFLFPTPLTYAINKSVDMKIPSNGMIRAYDASPAK</sequence>
<evidence type="ECO:0000313" key="5">
    <source>
        <dbReference type="EMBL" id="MBJ3777505.1"/>
    </source>
</evidence>
<dbReference type="Gene3D" id="3.40.190.10">
    <property type="entry name" value="Periplasmic binding protein-like II"/>
    <property type="match status" value="1"/>
</dbReference>
<evidence type="ECO:0000256" key="1">
    <source>
        <dbReference type="ARBA" id="ARBA00004418"/>
    </source>
</evidence>
<dbReference type="Pfam" id="PF00496">
    <property type="entry name" value="SBP_bac_5"/>
    <property type="match status" value="1"/>
</dbReference>
<keyword evidence="3" id="KW-0812">Transmembrane</keyword>
<evidence type="ECO:0000256" key="2">
    <source>
        <dbReference type="ARBA" id="ARBA00005695"/>
    </source>
</evidence>
<dbReference type="InterPro" id="IPR030678">
    <property type="entry name" value="Peptide/Ni-bd"/>
</dbReference>
<protein>
    <recommendedName>
        <fullName evidence="4">Solute-binding protein family 5 domain-containing protein</fullName>
    </recommendedName>
</protein>
<dbReference type="Gene3D" id="3.10.105.10">
    <property type="entry name" value="Dipeptide-binding Protein, Domain 3"/>
    <property type="match status" value="1"/>
</dbReference>
<dbReference type="Gene3D" id="3.90.76.10">
    <property type="entry name" value="Dipeptide-binding Protein, Domain 1"/>
    <property type="match status" value="1"/>
</dbReference>
<dbReference type="PIRSF" id="PIRSF002741">
    <property type="entry name" value="MppA"/>
    <property type="match status" value="1"/>
</dbReference>
<reference evidence="5" key="1">
    <citation type="submission" date="2020-12" db="EMBL/GenBank/DDBJ databases">
        <title>Bacterial taxonomy.</title>
        <authorList>
            <person name="Pan X."/>
        </authorList>
    </citation>
    <scope>NUCLEOTIDE SEQUENCE</scope>
    <source>
        <strain evidence="5">B2012</strain>
    </source>
</reference>
<dbReference type="SUPFAM" id="SSF53850">
    <property type="entry name" value="Periplasmic binding protein-like II"/>
    <property type="match status" value="1"/>
</dbReference>
<evidence type="ECO:0000313" key="6">
    <source>
        <dbReference type="Proteomes" id="UP000609531"/>
    </source>
</evidence>
<organism evidence="5 6">
    <name type="scientific">Acuticoccus mangrovi</name>
    <dbReference type="NCBI Taxonomy" id="2796142"/>
    <lineage>
        <taxon>Bacteria</taxon>
        <taxon>Pseudomonadati</taxon>
        <taxon>Pseudomonadota</taxon>
        <taxon>Alphaproteobacteria</taxon>
        <taxon>Hyphomicrobiales</taxon>
        <taxon>Amorphaceae</taxon>
        <taxon>Acuticoccus</taxon>
    </lineage>
</organism>
<dbReference type="GO" id="GO:0043190">
    <property type="term" value="C:ATP-binding cassette (ABC) transporter complex"/>
    <property type="evidence" value="ECO:0007669"/>
    <property type="project" value="InterPro"/>
</dbReference>
<dbReference type="InterPro" id="IPR039424">
    <property type="entry name" value="SBP_5"/>
</dbReference>
<evidence type="ECO:0000259" key="4">
    <source>
        <dbReference type="Pfam" id="PF00496"/>
    </source>
</evidence>
<comment type="caution">
    <text evidence="5">The sequence shown here is derived from an EMBL/GenBank/DDBJ whole genome shotgun (WGS) entry which is preliminary data.</text>
</comment>
<keyword evidence="6" id="KW-1185">Reference proteome</keyword>
<dbReference type="PANTHER" id="PTHR30290">
    <property type="entry name" value="PERIPLASMIC BINDING COMPONENT OF ABC TRANSPORTER"/>
    <property type="match status" value="1"/>
</dbReference>
<dbReference type="GO" id="GO:0015833">
    <property type="term" value="P:peptide transport"/>
    <property type="evidence" value="ECO:0007669"/>
    <property type="project" value="TreeGrafter"/>
</dbReference>
<accession>A0A934MI26</accession>
<gene>
    <name evidence="5" type="ORF">JCR33_17485</name>
</gene>
<dbReference type="GO" id="GO:0030288">
    <property type="term" value="C:outer membrane-bounded periplasmic space"/>
    <property type="evidence" value="ECO:0007669"/>
    <property type="project" value="UniProtKB-ARBA"/>
</dbReference>
<dbReference type="AlphaFoldDB" id="A0A934MI26"/>
<keyword evidence="3" id="KW-0472">Membrane</keyword>
<keyword evidence="3" id="KW-1133">Transmembrane helix</keyword>
<proteinExistence type="inferred from homology"/>
<name>A0A934MI26_9HYPH</name>
<evidence type="ECO:0000256" key="3">
    <source>
        <dbReference type="SAM" id="Phobius"/>
    </source>
</evidence>